<dbReference type="EMBL" id="FNEE01000037">
    <property type="protein sequence ID" value="SDL44244.1"/>
    <property type="molecule type" value="Genomic_DNA"/>
</dbReference>
<accession>A0A1G9K4A5</accession>
<proteinExistence type="predicted"/>
<feature type="region of interest" description="Disordered" evidence="1">
    <location>
        <begin position="1"/>
        <end position="27"/>
    </location>
</feature>
<name>A0A1G9K4A5_9HYPH</name>
<dbReference type="Proteomes" id="UP000198894">
    <property type="component" value="Unassembled WGS sequence"/>
</dbReference>
<evidence type="ECO:0000256" key="1">
    <source>
        <dbReference type="SAM" id="MobiDB-lite"/>
    </source>
</evidence>
<organism evidence="2 3">
    <name type="scientific">Mesorhizobium muleiense</name>
    <dbReference type="NCBI Taxonomy" id="1004279"/>
    <lineage>
        <taxon>Bacteria</taxon>
        <taxon>Pseudomonadati</taxon>
        <taxon>Pseudomonadota</taxon>
        <taxon>Alphaproteobacteria</taxon>
        <taxon>Hyphomicrobiales</taxon>
        <taxon>Phyllobacteriaceae</taxon>
        <taxon>Mesorhizobium</taxon>
    </lineage>
</organism>
<feature type="compositionally biased region" description="Polar residues" evidence="1">
    <location>
        <begin position="13"/>
        <end position="23"/>
    </location>
</feature>
<sequence>MVGPSRWHASNPMHRNSLSSKVSNAPPCRLPDTDCKDVIVGYIASYSIQDKQSSTPSACRGEICTLSLYIRDSKLDWDIQKQISGTGKAIFVKTFGEPDPETK</sequence>
<reference evidence="3" key="1">
    <citation type="submission" date="2016-10" db="EMBL/GenBank/DDBJ databases">
        <authorList>
            <person name="Varghese N."/>
            <person name="Submissions S."/>
        </authorList>
    </citation>
    <scope>NUCLEOTIDE SEQUENCE [LARGE SCALE GENOMIC DNA]</scope>
    <source>
        <strain evidence="3">CGMCC 1.11022</strain>
    </source>
</reference>
<evidence type="ECO:0000313" key="3">
    <source>
        <dbReference type="Proteomes" id="UP000198894"/>
    </source>
</evidence>
<protein>
    <submittedName>
        <fullName evidence="2">Uncharacterized protein</fullName>
    </submittedName>
</protein>
<evidence type="ECO:0000313" key="2">
    <source>
        <dbReference type="EMBL" id="SDL44244.1"/>
    </source>
</evidence>
<keyword evidence="3" id="KW-1185">Reference proteome</keyword>
<dbReference type="AlphaFoldDB" id="A0A1G9K4A5"/>
<gene>
    <name evidence="2" type="ORF">SAMN05428953_13724</name>
</gene>